<dbReference type="Gene3D" id="3.20.20.70">
    <property type="entry name" value="Aldolase class I"/>
    <property type="match status" value="1"/>
</dbReference>
<dbReference type="InterPro" id="IPR034457">
    <property type="entry name" value="Organic_radical-activating"/>
</dbReference>
<dbReference type="Pfam" id="PF04055">
    <property type="entry name" value="Radical_SAM"/>
    <property type="match status" value="1"/>
</dbReference>
<keyword evidence="5" id="KW-0408">Iron</keyword>
<evidence type="ECO:0000259" key="8">
    <source>
        <dbReference type="PROSITE" id="PS51918"/>
    </source>
</evidence>
<dbReference type="CDD" id="cd01335">
    <property type="entry name" value="Radical_SAM"/>
    <property type="match status" value="1"/>
</dbReference>
<dbReference type="Gene3D" id="3.10.20.740">
    <property type="match status" value="1"/>
</dbReference>
<dbReference type="GO" id="GO:0051539">
    <property type="term" value="F:4 iron, 4 sulfur cluster binding"/>
    <property type="evidence" value="ECO:0007669"/>
    <property type="project" value="UniProtKB-KW"/>
</dbReference>
<protein>
    <submittedName>
        <fullName evidence="9">Pyruvate formate lyase activating enzyme</fullName>
    </submittedName>
</protein>
<dbReference type="SFLD" id="SFLDS00029">
    <property type="entry name" value="Radical_SAM"/>
    <property type="match status" value="1"/>
</dbReference>
<keyword evidence="2" id="KW-0004">4Fe-4S</keyword>
<sequence length="361" mass="40999">MYESIRVNEESSKKRIPITVNGKHYQVAEKTTIKRALESLGFEFGIFSKEGDLQSPCGFGGCYTCMVLLNGDPVRTCVTLIEKNASIETRLPEDFVPKRIIHGPQPHRVGGKATPWWLKAKGYIEVAIWAAGCNLRCPQCQNYSITYDGKSSPITPYEAAQRVTLARRNYEVDRMAISGGEPTLNKPWLVEYFKELKHLNQDEKARLHLDSNGTILTKDYIDELVLECGVTDIGIEPKGVRTETFMKITGIEDEKLVKRYQHTQWQGIRHITENYLDRVFLGVGFPYNSYFMGLDEVSEFGKKLAGINPEVQVCVLDYFPAFKRKEMKRPSVEEMMNVKKTLNETGLKTVIVQTSKGHFGP</sequence>
<dbReference type="InterPro" id="IPR001041">
    <property type="entry name" value="2Fe-2S_ferredoxin-type"/>
</dbReference>
<comment type="cofactor">
    <cofactor evidence="1">
        <name>[4Fe-4S] cluster</name>
        <dbReference type="ChEBI" id="CHEBI:49883"/>
    </cofactor>
</comment>
<feature type="domain" description="Radical SAM core" evidence="8">
    <location>
        <begin position="116"/>
        <end position="348"/>
    </location>
</feature>
<proteinExistence type="predicted"/>
<dbReference type="RefSeq" id="WP_091687942.1">
    <property type="nucleotide sequence ID" value="NZ_CAAGSJ010000004.1"/>
</dbReference>
<evidence type="ECO:0000256" key="6">
    <source>
        <dbReference type="ARBA" id="ARBA00023014"/>
    </source>
</evidence>
<dbReference type="InterPro" id="IPR036010">
    <property type="entry name" value="2Fe-2S_ferredoxin-like_sf"/>
</dbReference>
<dbReference type="OrthoDB" id="371936at2157"/>
<evidence type="ECO:0000313" key="9">
    <source>
        <dbReference type="EMBL" id="SES62030.1"/>
    </source>
</evidence>
<accession>A0A1H9Y076</accession>
<evidence type="ECO:0000256" key="4">
    <source>
        <dbReference type="ARBA" id="ARBA00022723"/>
    </source>
</evidence>
<dbReference type="Proteomes" id="UP000243338">
    <property type="component" value="Unassembled WGS sequence"/>
</dbReference>
<dbReference type="SUPFAM" id="SSF102114">
    <property type="entry name" value="Radical SAM enzymes"/>
    <property type="match status" value="1"/>
</dbReference>
<dbReference type="GO" id="GO:0046872">
    <property type="term" value="F:metal ion binding"/>
    <property type="evidence" value="ECO:0007669"/>
    <property type="project" value="UniProtKB-KW"/>
</dbReference>
<dbReference type="AlphaFoldDB" id="A0A1H9Y076"/>
<evidence type="ECO:0000256" key="1">
    <source>
        <dbReference type="ARBA" id="ARBA00001966"/>
    </source>
</evidence>
<dbReference type="InterPro" id="IPR013785">
    <property type="entry name" value="Aldolase_TIM"/>
</dbReference>
<evidence type="ECO:0000313" key="10">
    <source>
        <dbReference type="Proteomes" id="UP000243338"/>
    </source>
</evidence>
<dbReference type="InterPro" id="IPR058240">
    <property type="entry name" value="rSAM_sf"/>
</dbReference>
<keyword evidence="3" id="KW-0949">S-adenosyl-L-methionine</keyword>
<reference evidence="10" key="1">
    <citation type="submission" date="2016-10" db="EMBL/GenBank/DDBJ databases">
        <authorList>
            <person name="Varghese N."/>
            <person name="Submissions S."/>
        </authorList>
    </citation>
    <scope>NUCLEOTIDE SEQUENCE [LARGE SCALE GENOMIC DNA]</scope>
    <source>
        <strain evidence="10">SLH 33</strain>
    </source>
</reference>
<evidence type="ECO:0000256" key="5">
    <source>
        <dbReference type="ARBA" id="ARBA00023004"/>
    </source>
</evidence>
<keyword evidence="10" id="KW-1185">Reference proteome</keyword>
<evidence type="ECO:0000259" key="7">
    <source>
        <dbReference type="PROSITE" id="PS51085"/>
    </source>
</evidence>
<keyword evidence="9" id="KW-0456">Lyase</keyword>
<dbReference type="EMBL" id="FOHQ01000001">
    <property type="protein sequence ID" value="SES62030.1"/>
    <property type="molecule type" value="Genomic_DNA"/>
</dbReference>
<keyword evidence="9" id="KW-0670">Pyruvate</keyword>
<keyword evidence="6" id="KW-0411">Iron-sulfur</keyword>
<gene>
    <name evidence="9" type="ORF">SAMN04488587_0066</name>
</gene>
<dbReference type="STRING" id="1353158.SAMN04488587_0066"/>
<dbReference type="PROSITE" id="PS51085">
    <property type="entry name" value="2FE2S_FER_2"/>
    <property type="match status" value="1"/>
</dbReference>
<dbReference type="SUPFAM" id="SSF54292">
    <property type="entry name" value="2Fe-2S ferredoxin-like"/>
    <property type="match status" value="1"/>
</dbReference>
<evidence type="ECO:0000256" key="2">
    <source>
        <dbReference type="ARBA" id="ARBA00022485"/>
    </source>
</evidence>
<organism evidence="9 10">
    <name type="scientific">Methanococcoides vulcani</name>
    <dbReference type="NCBI Taxonomy" id="1353158"/>
    <lineage>
        <taxon>Archaea</taxon>
        <taxon>Methanobacteriati</taxon>
        <taxon>Methanobacteriota</taxon>
        <taxon>Stenosarchaea group</taxon>
        <taxon>Methanomicrobia</taxon>
        <taxon>Methanosarcinales</taxon>
        <taxon>Methanosarcinaceae</taxon>
        <taxon>Methanococcoides</taxon>
    </lineage>
</organism>
<name>A0A1H9Y076_9EURY</name>
<dbReference type="PANTHER" id="PTHR30352:SF5">
    <property type="entry name" value="PYRUVATE FORMATE-LYASE 1-ACTIVATING ENZYME"/>
    <property type="match status" value="1"/>
</dbReference>
<dbReference type="GO" id="GO:0016829">
    <property type="term" value="F:lyase activity"/>
    <property type="evidence" value="ECO:0007669"/>
    <property type="project" value="UniProtKB-KW"/>
</dbReference>
<dbReference type="PANTHER" id="PTHR30352">
    <property type="entry name" value="PYRUVATE FORMATE-LYASE-ACTIVATING ENZYME"/>
    <property type="match status" value="1"/>
</dbReference>
<dbReference type="PROSITE" id="PS51918">
    <property type="entry name" value="RADICAL_SAM"/>
    <property type="match status" value="1"/>
</dbReference>
<keyword evidence="4" id="KW-0479">Metal-binding</keyword>
<dbReference type="InterPro" id="IPR007197">
    <property type="entry name" value="rSAM"/>
</dbReference>
<dbReference type="Pfam" id="PF13510">
    <property type="entry name" value="Fer2_4"/>
    <property type="match status" value="1"/>
</dbReference>
<feature type="domain" description="2Fe-2S ferredoxin-type" evidence="7">
    <location>
        <begin position="14"/>
        <end position="93"/>
    </location>
</feature>
<evidence type="ECO:0000256" key="3">
    <source>
        <dbReference type="ARBA" id="ARBA00022691"/>
    </source>
</evidence>